<evidence type="ECO:0000313" key="1">
    <source>
        <dbReference type="EMBL" id="GBM20185.1"/>
    </source>
</evidence>
<evidence type="ECO:0000313" key="2">
    <source>
        <dbReference type="Proteomes" id="UP000499080"/>
    </source>
</evidence>
<reference evidence="1 2" key="1">
    <citation type="journal article" date="2019" name="Sci. Rep.">
        <title>Orb-weaving spider Araneus ventricosus genome elucidates the spidroin gene catalogue.</title>
        <authorList>
            <person name="Kono N."/>
            <person name="Nakamura H."/>
            <person name="Ohtoshi R."/>
            <person name="Moran D.A.P."/>
            <person name="Shinohara A."/>
            <person name="Yoshida Y."/>
            <person name="Fujiwara M."/>
            <person name="Mori M."/>
            <person name="Tomita M."/>
            <person name="Arakawa K."/>
        </authorList>
    </citation>
    <scope>NUCLEOTIDE SEQUENCE [LARGE SCALE GENOMIC DNA]</scope>
</reference>
<dbReference type="Proteomes" id="UP000499080">
    <property type="component" value="Unassembled WGS sequence"/>
</dbReference>
<dbReference type="AlphaFoldDB" id="A0A4Y2DX55"/>
<keyword evidence="2" id="KW-1185">Reference proteome</keyword>
<proteinExistence type="predicted"/>
<name>A0A4Y2DX55_ARAVE</name>
<accession>A0A4Y2DX55</accession>
<organism evidence="1 2">
    <name type="scientific">Araneus ventricosus</name>
    <name type="common">Orbweaver spider</name>
    <name type="synonym">Epeira ventricosa</name>
    <dbReference type="NCBI Taxonomy" id="182803"/>
    <lineage>
        <taxon>Eukaryota</taxon>
        <taxon>Metazoa</taxon>
        <taxon>Ecdysozoa</taxon>
        <taxon>Arthropoda</taxon>
        <taxon>Chelicerata</taxon>
        <taxon>Arachnida</taxon>
        <taxon>Araneae</taxon>
        <taxon>Araneomorphae</taxon>
        <taxon>Entelegynae</taxon>
        <taxon>Araneoidea</taxon>
        <taxon>Araneidae</taxon>
        <taxon>Araneus</taxon>
    </lineage>
</organism>
<dbReference type="EMBL" id="BGPR01000438">
    <property type="protein sequence ID" value="GBM20185.1"/>
    <property type="molecule type" value="Genomic_DNA"/>
</dbReference>
<comment type="caution">
    <text evidence="1">The sequence shown here is derived from an EMBL/GenBank/DDBJ whole genome shotgun (WGS) entry which is preliminary data.</text>
</comment>
<gene>
    <name evidence="1" type="ORF">AVEN_5702_1</name>
</gene>
<dbReference type="OrthoDB" id="6437659at2759"/>
<sequence length="215" mass="25179">MLIRTISIIVREILNIWSSIETEVVKSWDKGHSGIVGNEVYDQLAKQDTHGSTLNIKIGRSRTARSCLKKSQKVFPLEISQDRWNFPETGRRTFHFVPQVDINQASFNSKIDQFITGHESFVTYLHMFGLCSRCVRDDKDDPDHYATDYPVTKPFHFKMPSAENLSTWCENIIQDKRSLARLMSIMRILHERRHNAIMDLERFYTNSYVIHCRLL</sequence>
<protein>
    <submittedName>
        <fullName evidence="1">Uncharacterized protein</fullName>
    </submittedName>
</protein>